<dbReference type="EMBL" id="JACASF010000009">
    <property type="protein sequence ID" value="KAF6460962.1"/>
    <property type="molecule type" value="Genomic_DNA"/>
</dbReference>
<sequence length="716" mass="80005">MAQTVQNVTLSLTLPITCHICLGKVRQPVICINNHVFCSVCIDLWLKNNSQCPACRVPITPENPCKEIIGGTSESEPILSHTVRKHLRKTRLELLHKEYEDEIDCLQKEVEELKSKNLSLESQIKTILDPLTLMQGNQNEDKHSVADNPSKIDPETVTEWKKKLRTANEIYEKVKDDVDKLKEANKKLKLENGGLVRENLRLKAEVDNRSPQKFGRFTMAALQSKVEQYERETNRLKKALERSDKYIEELESQIAQLKNSSEEKEAMNSICQKALSTDGKGSKGNEEDMPSTNQGDGARKQLGSSTPSSHLAQPSNSSARQESTSKTELNCSKNKDLYQKQVEIMLGATDASMDTYLEREWGNKPSDCAPYKDELYDLPAPCTALSLSCLQLSTPENRESSMVKAGSSKKHSNHLRKLVFDDFCDSTNVCNKDSSEDDKSENEKKSECFTSPKTAFWDCCSANYAQSLDFESSEGNTIANSVGEISSKLSEKSGSCLSKRLHSIRSFEINRTRTSSEASMDAAYLDKISELDSMMSESDNSKSPCNNGFKSVDLDGLSKSSQGSEFLEEPDKLEERTKPNLSKGSLTTDQLENGNEWKPSSFFLLSPSDQEMSEDFSLHPSSNSGANELKPPSCLFQTEFSQGVLLSSSHRLFEDQRFGSSLFKMSSEMHGLHNHLQSPWSTSFVPEKRNKNVNQSTKRKIQSSLSNASPSKATKS</sequence>
<dbReference type="Proteomes" id="UP000550707">
    <property type="component" value="Unassembled WGS sequence"/>
</dbReference>
<dbReference type="PROSITE" id="PS50089">
    <property type="entry name" value="ZF_RING_2"/>
    <property type="match status" value="1"/>
</dbReference>
<feature type="region of interest" description="Disordered" evidence="6">
    <location>
        <begin position="275"/>
        <end position="332"/>
    </location>
</feature>
<evidence type="ECO:0000313" key="8">
    <source>
        <dbReference type="EMBL" id="KAF6460962.1"/>
    </source>
</evidence>
<dbReference type="InterPro" id="IPR001841">
    <property type="entry name" value="Znf_RING"/>
</dbReference>
<dbReference type="GO" id="GO:0006513">
    <property type="term" value="P:protein monoubiquitination"/>
    <property type="evidence" value="ECO:0007669"/>
    <property type="project" value="InterPro"/>
</dbReference>
<keyword evidence="5" id="KW-0175">Coiled coil</keyword>
<feature type="compositionally biased region" description="Basic and acidic residues" evidence="6">
    <location>
        <begin position="569"/>
        <end position="578"/>
    </location>
</feature>
<dbReference type="InterPro" id="IPR013083">
    <property type="entry name" value="Znf_RING/FYVE/PHD"/>
</dbReference>
<name>A0A7J8GN42_MOLMO</name>
<keyword evidence="9" id="KW-1185">Reference proteome</keyword>
<reference evidence="8 9" key="1">
    <citation type="journal article" date="2020" name="Nature">
        <title>Six reference-quality genomes reveal evolution of bat adaptations.</title>
        <authorList>
            <person name="Jebb D."/>
            <person name="Huang Z."/>
            <person name="Pippel M."/>
            <person name="Hughes G.M."/>
            <person name="Lavrichenko K."/>
            <person name="Devanna P."/>
            <person name="Winkler S."/>
            <person name="Jermiin L.S."/>
            <person name="Skirmuntt E.C."/>
            <person name="Katzourakis A."/>
            <person name="Burkitt-Gray L."/>
            <person name="Ray D.A."/>
            <person name="Sullivan K.A.M."/>
            <person name="Roscito J.G."/>
            <person name="Kirilenko B.M."/>
            <person name="Davalos L.M."/>
            <person name="Corthals A.P."/>
            <person name="Power M.L."/>
            <person name="Jones G."/>
            <person name="Ransome R.D."/>
            <person name="Dechmann D.K.N."/>
            <person name="Locatelli A.G."/>
            <person name="Puechmaille S.J."/>
            <person name="Fedrigo O."/>
            <person name="Jarvis E.D."/>
            <person name="Hiller M."/>
            <person name="Vernes S.C."/>
            <person name="Myers E.W."/>
            <person name="Teeling E.C."/>
        </authorList>
    </citation>
    <scope>NUCLEOTIDE SEQUENCE [LARGE SCALE GENOMIC DNA]</scope>
    <source>
        <strain evidence="8">MMolMol1</strain>
        <tissue evidence="8">Muscle</tissue>
    </source>
</reference>
<organism evidence="8 9">
    <name type="scientific">Molossus molossus</name>
    <name type="common">Pallas' mastiff bat</name>
    <name type="synonym">Vespertilio molossus</name>
    <dbReference type="NCBI Taxonomy" id="27622"/>
    <lineage>
        <taxon>Eukaryota</taxon>
        <taxon>Metazoa</taxon>
        <taxon>Chordata</taxon>
        <taxon>Craniata</taxon>
        <taxon>Vertebrata</taxon>
        <taxon>Euteleostomi</taxon>
        <taxon>Mammalia</taxon>
        <taxon>Eutheria</taxon>
        <taxon>Laurasiatheria</taxon>
        <taxon>Chiroptera</taxon>
        <taxon>Yangochiroptera</taxon>
        <taxon>Molossidae</taxon>
        <taxon>Molossus</taxon>
    </lineage>
</organism>
<dbReference type="GO" id="GO:0004842">
    <property type="term" value="F:ubiquitin-protein transferase activity"/>
    <property type="evidence" value="ECO:0007669"/>
    <property type="project" value="InterPro"/>
</dbReference>
<dbReference type="Gene3D" id="3.30.40.10">
    <property type="entry name" value="Zinc/RING finger domain, C3HC4 (zinc finger)"/>
    <property type="match status" value="1"/>
</dbReference>
<feature type="coiled-coil region" evidence="5">
    <location>
        <begin position="89"/>
        <end position="123"/>
    </location>
</feature>
<evidence type="ECO:0000256" key="3">
    <source>
        <dbReference type="ARBA" id="ARBA00022833"/>
    </source>
</evidence>
<evidence type="ECO:0000259" key="7">
    <source>
        <dbReference type="PROSITE" id="PS50089"/>
    </source>
</evidence>
<feature type="region of interest" description="Disordered" evidence="6">
    <location>
        <begin position="560"/>
        <end position="594"/>
    </location>
</feature>
<keyword evidence="3" id="KW-0862">Zinc</keyword>
<dbReference type="AlphaFoldDB" id="A0A7J8GN42"/>
<feature type="region of interest" description="Disordered" evidence="6">
    <location>
        <begin position="676"/>
        <end position="716"/>
    </location>
</feature>
<feature type="domain" description="RING-type" evidence="7">
    <location>
        <begin position="18"/>
        <end position="56"/>
    </location>
</feature>
<evidence type="ECO:0000256" key="4">
    <source>
        <dbReference type="PROSITE-ProRule" id="PRU00175"/>
    </source>
</evidence>
<evidence type="ECO:0000256" key="5">
    <source>
        <dbReference type="SAM" id="Coils"/>
    </source>
</evidence>
<evidence type="ECO:0000256" key="1">
    <source>
        <dbReference type="ARBA" id="ARBA00022723"/>
    </source>
</evidence>
<evidence type="ECO:0000256" key="6">
    <source>
        <dbReference type="SAM" id="MobiDB-lite"/>
    </source>
</evidence>
<dbReference type="Pfam" id="PF13639">
    <property type="entry name" value="zf-RING_2"/>
    <property type="match status" value="1"/>
</dbReference>
<feature type="compositionally biased region" description="Polar residues" evidence="6">
    <location>
        <begin position="302"/>
        <end position="332"/>
    </location>
</feature>
<dbReference type="OrthoDB" id="6105938at2759"/>
<dbReference type="InterPro" id="IPR039209">
    <property type="entry name" value="OBI1"/>
</dbReference>
<dbReference type="FunCoup" id="A0A7J8GN42">
    <property type="interactions" value="2890"/>
</dbReference>
<dbReference type="GO" id="GO:0008270">
    <property type="term" value="F:zinc ion binding"/>
    <property type="evidence" value="ECO:0007669"/>
    <property type="project" value="UniProtKB-KW"/>
</dbReference>
<feature type="coiled-coil region" evidence="5">
    <location>
        <begin position="157"/>
        <end position="267"/>
    </location>
</feature>
<comment type="caution">
    <text evidence="8">The sequence shown here is derived from an EMBL/GenBank/DDBJ whole genome shotgun (WGS) entry which is preliminary data.</text>
</comment>
<dbReference type="PANTHER" id="PTHR14609:SF1">
    <property type="entry name" value="ORC UBIQUITIN LIGASE 1"/>
    <property type="match status" value="1"/>
</dbReference>
<dbReference type="InterPro" id="IPR035691">
    <property type="entry name" value="OBI1_RING-HC"/>
</dbReference>
<gene>
    <name evidence="8" type="ORF">HJG59_015728</name>
</gene>
<feature type="compositionally biased region" description="Polar residues" evidence="6">
    <location>
        <begin position="692"/>
        <end position="716"/>
    </location>
</feature>
<dbReference type="CDD" id="cd16562">
    <property type="entry name" value="RING-HC_RNF219"/>
    <property type="match status" value="1"/>
</dbReference>
<protein>
    <recommendedName>
        <fullName evidence="7">RING-type domain-containing protein</fullName>
    </recommendedName>
</protein>
<accession>A0A7J8GN42</accession>
<keyword evidence="1" id="KW-0479">Metal-binding</keyword>
<dbReference type="PANTHER" id="PTHR14609">
    <property type="entry name" value="RING FINGER PROTEIN 219"/>
    <property type="match status" value="1"/>
</dbReference>
<feature type="compositionally biased region" description="Polar residues" evidence="6">
    <location>
        <begin position="579"/>
        <end position="593"/>
    </location>
</feature>
<proteinExistence type="predicted"/>
<dbReference type="InParanoid" id="A0A7J8GN42"/>
<dbReference type="GO" id="GO:0006275">
    <property type="term" value="P:regulation of DNA replication"/>
    <property type="evidence" value="ECO:0007669"/>
    <property type="project" value="InterPro"/>
</dbReference>
<evidence type="ECO:0000256" key="2">
    <source>
        <dbReference type="ARBA" id="ARBA00022771"/>
    </source>
</evidence>
<dbReference type="SUPFAM" id="SSF57850">
    <property type="entry name" value="RING/U-box"/>
    <property type="match status" value="1"/>
</dbReference>
<keyword evidence="2 4" id="KW-0863">Zinc-finger</keyword>
<evidence type="ECO:0000313" key="9">
    <source>
        <dbReference type="Proteomes" id="UP000550707"/>
    </source>
</evidence>